<evidence type="ECO:0000256" key="3">
    <source>
        <dbReference type="ARBA" id="ARBA00022692"/>
    </source>
</evidence>
<dbReference type="RefSeq" id="WP_148808301.1">
    <property type="nucleotide sequence ID" value="NZ_CP042243.1"/>
</dbReference>
<dbReference type="Gene3D" id="1.10.3470.10">
    <property type="entry name" value="ABC transporter involved in vitamin B12 uptake, BtuC"/>
    <property type="match status" value="1"/>
</dbReference>
<feature type="transmembrane region" description="Helical" evidence="7">
    <location>
        <begin position="90"/>
        <end position="114"/>
    </location>
</feature>
<feature type="transmembrane region" description="Helical" evidence="7">
    <location>
        <begin position="135"/>
        <end position="158"/>
    </location>
</feature>
<evidence type="ECO:0000313" key="8">
    <source>
        <dbReference type="EMBL" id="QEK11228.1"/>
    </source>
</evidence>
<dbReference type="OrthoDB" id="9798540at2"/>
<dbReference type="PANTHER" id="PTHR30477:SF18">
    <property type="entry name" value="METAL TRANSPORT SYSTEM MEMBRANE PROTEIN CT_417-RELATED"/>
    <property type="match status" value="1"/>
</dbReference>
<name>A0A5C0SCQ4_CRATE</name>
<dbReference type="AlphaFoldDB" id="A0A5C0SCQ4"/>
<comment type="subcellular location">
    <subcellularLocation>
        <location evidence="6">Cell membrane</location>
        <topology evidence="6">Multi-pass membrane protein</topology>
    </subcellularLocation>
    <subcellularLocation>
        <location evidence="1">Membrane</location>
        <topology evidence="1">Multi-pass membrane protein</topology>
    </subcellularLocation>
</comment>
<evidence type="ECO:0000256" key="6">
    <source>
        <dbReference type="RuleBase" id="RU003943"/>
    </source>
</evidence>
<evidence type="ECO:0000256" key="7">
    <source>
        <dbReference type="SAM" id="Phobius"/>
    </source>
</evidence>
<dbReference type="KEGG" id="crs:FQB35_01945"/>
<feature type="transmembrane region" description="Helical" evidence="7">
    <location>
        <begin position="216"/>
        <end position="237"/>
    </location>
</feature>
<dbReference type="GO" id="GO:0055085">
    <property type="term" value="P:transmembrane transport"/>
    <property type="evidence" value="ECO:0007669"/>
    <property type="project" value="InterPro"/>
</dbReference>
<dbReference type="SUPFAM" id="SSF81345">
    <property type="entry name" value="ABC transporter involved in vitamin B12 uptake, BtuC"/>
    <property type="match status" value="1"/>
</dbReference>
<feature type="transmembrane region" description="Helical" evidence="7">
    <location>
        <begin position="243"/>
        <end position="263"/>
    </location>
</feature>
<comment type="similarity">
    <text evidence="2 6">Belongs to the ABC-3 integral membrane protein family.</text>
</comment>
<feature type="transmembrane region" description="Helical" evidence="7">
    <location>
        <begin position="12"/>
        <end position="33"/>
    </location>
</feature>
<dbReference type="GO" id="GO:0010043">
    <property type="term" value="P:response to zinc ion"/>
    <property type="evidence" value="ECO:0007669"/>
    <property type="project" value="TreeGrafter"/>
</dbReference>
<evidence type="ECO:0000256" key="5">
    <source>
        <dbReference type="ARBA" id="ARBA00023136"/>
    </source>
</evidence>
<keyword evidence="9" id="KW-1185">Reference proteome</keyword>
<dbReference type="PANTHER" id="PTHR30477">
    <property type="entry name" value="ABC-TRANSPORTER METAL-BINDING PROTEIN"/>
    <property type="match status" value="1"/>
</dbReference>
<keyword evidence="6" id="KW-0813">Transport</keyword>
<reference evidence="8 9" key="1">
    <citation type="submission" date="2019-07" db="EMBL/GenBank/DDBJ databases">
        <title>Complete genome of Crassaminicella thermophila SY095.</title>
        <authorList>
            <person name="Li X."/>
        </authorList>
    </citation>
    <scope>NUCLEOTIDE SEQUENCE [LARGE SCALE GENOMIC DNA]</scope>
    <source>
        <strain evidence="8 9">SY095</strain>
    </source>
</reference>
<dbReference type="Proteomes" id="UP000324646">
    <property type="component" value="Chromosome"/>
</dbReference>
<feature type="transmembrane region" description="Helical" evidence="7">
    <location>
        <begin position="178"/>
        <end position="204"/>
    </location>
</feature>
<organism evidence="8 9">
    <name type="scientific">Crassaminicella thermophila</name>
    <dbReference type="NCBI Taxonomy" id="2599308"/>
    <lineage>
        <taxon>Bacteria</taxon>
        <taxon>Bacillati</taxon>
        <taxon>Bacillota</taxon>
        <taxon>Clostridia</taxon>
        <taxon>Eubacteriales</taxon>
        <taxon>Clostridiaceae</taxon>
        <taxon>Crassaminicella</taxon>
    </lineage>
</organism>
<evidence type="ECO:0000256" key="1">
    <source>
        <dbReference type="ARBA" id="ARBA00004141"/>
    </source>
</evidence>
<protein>
    <submittedName>
        <fullName evidence="8">Metal ABC transporter permease</fullName>
    </submittedName>
</protein>
<sequence length="277" mass="30847">MFESILEYKFLQHAIVSAVLASIACGIMGTIIIEKKLVMMSGGIAHTAFGGIGMGYFLGIEPIIGALIFSVFAALGIAKINKKINTNHDILVGMFWSFGMAVGIIFIAFTPGYPPDLSSYLFGDILTVSKIDLKMMIFLDSIILFMICAYFNQFRVYLFDEEFIQVVGGPVRFFEYTLFILIALTIVILIRVVGIILIIALLTAPTSIAKQFTYDLKKIMILSICIGIVFCLIGLYLSYVLRISSGAAIIIFSVFSYLLISFIKRIHNNKKREEISY</sequence>
<dbReference type="Pfam" id="PF00950">
    <property type="entry name" value="ABC-3"/>
    <property type="match status" value="1"/>
</dbReference>
<feature type="transmembrane region" description="Helical" evidence="7">
    <location>
        <begin position="54"/>
        <end position="78"/>
    </location>
</feature>
<evidence type="ECO:0000256" key="4">
    <source>
        <dbReference type="ARBA" id="ARBA00022989"/>
    </source>
</evidence>
<accession>A0A5C0SCQ4</accession>
<dbReference type="InterPro" id="IPR037294">
    <property type="entry name" value="ABC_BtuC-like"/>
</dbReference>
<gene>
    <name evidence="8" type="ORF">FQB35_01945</name>
</gene>
<keyword evidence="3 6" id="KW-0812">Transmembrane</keyword>
<dbReference type="InterPro" id="IPR001626">
    <property type="entry name" value="ABC_TroCD"/>
</dbReference>
<dbReference type="EMBL" id="CP042243">
    <property type="protein sequence ID" value="QEK11228.1"/>
    <property type="molecule type" value="Genomic_DNA"/>
</dbReference>
<evidence type="ECO:0000256" key="2">
    <source>
        <dbReference type="ARBA" id="ARBA00008034"/>
    </source>
</evidence>
<keyword evidence="5 7" id="KW-0472">Membrane</keyword>
<evidence type="ECO:0000313" key="9">
    <source>
        <dbReference type="Proteomes" id="UP000324646"/>
    </source>
</evidence>
<dbReference type="CDD" id="cd06550">
    <property type="entry name" value="TM_ABC_iron-siderophores_like"/>
    <property type="match status" value="1"/>
</dbReference>
<dbReference type="GO" id="GO:0043190">
    <property type="term" value="C:ATP-binding cassette (ABC) transporter complex"/>
    <property type="evidence" value="ECO:0007669"/>
    <property type="project" value="InterPro"/>
</dbReference>
<proteinExistence type="inferred from homology"/>
<keyword evidence="4 7" id="KW-1133">Transmembrane helix</keyword>